<dbReference type="InterPro" id="IPR043676">
    <property type="entry name" value="Gtf3"/>
</dbReference>
<keyword evidence="2 5" id="KW-0328">Glycosyltransferase</keyword>
<organism evidence="8 9">
    <name type="scientific">Candidatus Streptococcus faecavium</name>
    <dbReference type="NCBI Taxonomy" id="2838763"/>
    <lineage>
        <taxon>Bacteria</taxon>
        <taxon>Bacillati</taxon>
        <taxon>Bacillota</taxon>
        <taxon>Bacilli</taxon>
        <taxon>Lactobacillales</taxon>
        <taxon>Streptococcaceae</taxon>
        <taxon>Streptococcus</taxon>
    </lineage>
</organism>
<dbReference type="SUPFAM" id="SSF53756">
    <property type="entry name" value="UDP-Glycosyltransferase/glycogen phosphorylase"/>
    <property type="match status" value="1"/>
</dbReference>
<reference evidence="8" key="1">
    <citation type="journal article" date="2021" name="PeerJ">
        <title>Extensive microbial diversity within the chicken gut microbiome revealed by metagenomics and culture.</title>
        <authorList>
            <person name="Gilroy R."/>
            <person name="Ravi A."/>
            <person name="Getino M."/>
            <person name="Pursley I."/>
            <person name="Horton D.L."/>
            <person name="Alikhan N.F."/>
            <person name="Baker D."/>
            <person name="Gharbi K."/>
            <person name="Hall N."/>
            <person name="Watson M."/>
            <person name="Adriaenssens E.M."/>
            <person name="Foster-Nyarko E."/>
            <person name="Jarju S."/>
            <person name="Secka A."/>
            <person name="Antonio M."/>
            <person name="Oren A."/>
            <person name="Chaudhuri R.R."/>
            <person name="La Ragione R."/>
            <person name="Hildebrand F."/>
            <person name="Pallen M.J."/>
        </authorList>
    </citation>
    <scope>NUCLEOTIDE SEQUENCE</scope>
    <source>
        <strain evidence="8">ChiBcolR9-63</strain>
    </source>
</reference>
<dbReference type="Gene3D" id="3.40.50.2000">
    <property type="entry name" value="Glycogen Phosphorylase B"/>
    <property type="match status" value="2"/>
</dbReference>
<keyword evidence="4 5" id="KW-0547">Nucleotide-binding</keyword>
<dbReference type="HAMAP" id="MF_00841">
    <property type="entry name" value="Gtf3"/>
    <property type="match status" value="1"/>
</dbReference>
<dbReference type="GO" id="GO:0000166">
    <property type="term" value="F:nucleotide binding"/>
    <property type="evidence" value="ECO:0007669"/>
    <property type="project" value="UniProtKB-KW"/>
</dbReference>
<feature type="domain" description="Glucosyltransferase 3-like C-terminal" evidence="7">
    <location>
        <begin position="171"/>
        <end position="323"/>
    </location>
</feature>
<comment type="domain">
    <text evidence="5">Dimerizes via the C-terminus; dimerization is required for tetramer formation. Binds protein substrate via an exposed loop in the N-terminus.</text>
</comment>
<comment type="similarity">
    <text evidence="5">Belongs to the Gtf3 glucosyltransferase family.</text>
</comment>
<feature type="binding site" evidence="5">
    <location>
        <position position="16"/>
    </location>
    <ligand>
        <name>UDP</name>
        <dbReference type="ChEBI" id="CHEBI:58223"/>
    </ligand>
</feature>
<reference evidence="8" key="2">
    <citation type="submission" date="2021-04" db="EMBL/GenBank/DDBJ databases">
        <authorList>
            <person name="Gilroy R."/>
        </authorList>
    </citation>
    <scope>NUCLEOTIDE SEQUENCE</scope>
    <source>
        <strain evidence="8">ChiBcolR9-63</strain>
    </source>
</reference>
<dbReference type="Proteomes" id="UP000824058">
    <property type="component" value="Unassembled WGS sequence"/>
</dbReference>
<dbReference type="AlphaFoldDB" id="A0A9D2FVH2"/>
<evidence type="ECO:0000313" key="8">
    <source>
        <dbReference type="EMBL" id="HIZ67577.1"/>
    </source>
</evidence>
<comment type="pathway">
    <text evidence="1 5">Protein modification; protein glycosylation.</text>
</comment>
<comment type="function">
    <text evidence="5">Required for polymorphic O-glycosylation of the serine-rich repeat protein in this bacteria. Catalyzes the second step in glycosylation by transferring glucose from UDP-glucose to the terminal GlcNAc moiety of the 3-O-(N-acetyl-alpha-D-glucosaminyl)-L-seryl-[protein] resulting from the first glycosylation step.</text>
</comment>
<evidence type="ECO:0000256" key="5">
    <source>
        <dbReference type="HAMAP-Rule" id="MF_00841"/>
    </source>
</evidence>
<name>A0A9D2FVH2_9STRE</name>
<dbReference type="InterPro" id="IPR058591">
    <property type="entry name" value="Gtf3_N"/>
</dbReference>
<comment type="caution">
    <text evidence="8">The sequence shown here is derived from an EMBL/GenBank/DDBJ whole genome shotgun (WGS) entry which is preliminary data.</text>
</comment>
<feature type="binding site" evidence="5">
    <location>
        <position position="179"/>
    </location>
    <ligand>
        <name>UDP</name>
        <dbReference type="ChEBI" id="CHEBI:58223"/>
    </ligand>
</feature>
<keyword evidence="3 5" id="KW-0808">Transferase</keyword>
<evidence type="ECO:0000313" key="9">
    <source>
        <dbReference type="Proteomes" id="UP000824058"/>
    </source>
</evidence>
<feature type="domain" description="Glucosyltransferase 3-like N-terminal" evidence="6">
    <location>
        <begin position="3"/>
        <end position="153"/>
    </location>
</feature>
<evidence type="ECO:0000259" key="7">
    <source>
        <dbReference type="Pfam" id="PF26337"/>
    </source>
</evidence>
<dbReference type="Pfam" id="PF26334">
    <property type="entry name" value="Gtf3_N"/>
    <property type="match status" value="1"/>
</dbReference>
<protein>
    <recommendedName>
        <fullName evidence="5">Glucosyltransferase 3</fullName>
        <ecNumber evidence="5">2.4.1.-</ecNumber>
    </recommendedName>
</protein>
<evidence type="ECO:0000259" key="6">
    <source>
        <dbReference type="Pfam" id="PF26334"/>
    </source>
</evidence>
<evidence type="ECO:0000256" key="3">
    <source>
        <dbReference type="ARBA" id="ARBA00022679"/>
    </source>
</evidence>
<evidence type="ECO:0000256" key="1">
    <source>
        <dbReference type="ARBA" id="ARBA00004922"/>
    </source>
</evidence>
<dbReference type="PIRSF" id="PIRSF007023">
    <property type="entry name" value="UDP-Galf_transf"/>
    <property type="match status" value="1"/>
</dbReference>
<evidence type="ECO:0000256" key="2">
    <source>
        <dbReference type="ARBA" id="ARBA00022676"/>
    </source>
</evidence>
<dbReference type="EC" id="2.4.1.-" evidence="5"/>
<evidence type="ECO:0000256" key="4">
    <source>
        <dbReference type="ARBA" id="ARBA00022741"/>
    </source>
</evidence>
<accession>A0A9D2FVH2</accession>
<dbReference type="Pfam" id="PF26337">
    <property type="entry name" value="Gtf3_C"/>
    <property type="match status" value="1"/>
</dbReference>
<proteinExistence type="inferred from homology"/>
<dbReference type="EMBL" id="DXBD01000028">
    <property type="protein sequence ID" value="HIZ67577.1"/>
    <property type="molecule type" value="Genomic_DNA"/>
</dbReference>
<dbReference type="GO" id="GO:0035251">
    <property type="term" value="F:UDP-glucosyltransferase activity"/>
    <property type="evidence" value="ECO:0007669"/>
    <property type="project" value="UniProtKB-UniRule"/>
</dbReference>
<dbReference type="InterPro" id="IPR058592">
    <property type="entry name" value="Gtf3_C"/>
</dbReference>
<gene>
    <name evidence="5" type="primary">gtf3</name>
    <name evidence="8" type="ORF">H9965_03795</name>
</gene>
<comment type="subunit">
    <text evidence="5">Homotetramer; a dimer of dimers.</text>
</comment>
<sequence>MRVYITNINGQSMQSTAQIAQNMVTDIATQLGYRELGIYCYNMNADSEAELSKRLDGIIAGLRHGDVVIFQSPTWNTTAFDEKVMYKLRLLNIKIIIMIHDVVPLMFSGNYYLMERTINYYNQADLVIVPSQAMLERLRQEGLTVEKTIIQRMWDHPSDLPMHEAQFDKVIHFPGSPDRFSFVKSWSHNLPLYLYAHQDIDLVPNVIKQPWMREEQLQMTLSKGGFGLIWMDEHDFDYMTMYCPYKLGMFMAAGIPVVVHKAIANSDIIEKNQLGFVVFSLDEAVNKIEAMTEVEYRQFVEHVRDFNRLVRYGYFTRRLLTEAVFQVLQA</sequence>
<comment type="caution">
    <text evidence="5">Lacks conserved residue(s) required for the propagation of feature annotation.</text>
</comment>